<proteinExistence type="predicted"/>
<dbReference type="EMBL" id="AEYP01049537">
    <property type="status" value="NOT_ANNOTATED_CDS"/>
    <property type="molecule type" value="Genomic_DNA"/>
</dbReference>
<evidence type="ECO:0000313" key="2">
    <source>
        <dbReference type="Ensembl" id="ENSMPUP00000006662.1"/>
    </source>
</evidence>
<dbReference type="EMBL" id="AEYP01049536">
    <property type="status" value="NOT_ANNOTATED_CDS"/>
    <property type="molecule type" value="Genomic_DNA"/>
</dbReference>
<dbReference type="AlphaFoldDB" id="M3Y5R1"/>
<reference evidence="2" key="1">
    <citation type="submission" date="2024-06" db="UniProtKB">
        <authorList>
            <consortium name="Ensembl"/>
        </authorList>
    </citation>
    <scope>IDENTIFICATION</scope>
</reference>
<feature type="compositionally biased region" description="Gly residues" evidence="1">
    <location>
        <begin position="116"/>
        <end position="140"/>
    </location>
</feature>
<feature type="region of interest" description="Disordered" evidence="1">
    <location>
        <begin position="1"/>
        <end position="157"/>
    </location>
</feature>
<protein>
    <submittedName>
        <fullName evidence="2">Uncharacterized protein</fullName>
    </submittedName>
</protein>
<dbReference type="EMBL" id="AEYP01049535">
    <property type="status" value="NOT_ANNOTATED_CDS"/>
    <property type="molecule type" value="Genomic_DNA"/>
</dbReference>
<sequence length="324" mass="32356">MGGPRGGGSRLGCPGGGSRDLGGGDRKPMGGPSGSWACLGGPGEGRSDLGGGDRKPMGGPSGSWACLGGPGGGRRDLGGGDRTPLGGPSGRGSHLGGPVGGRRDLGGGDSVSLRGLRGGGGAEGRGRGPGGGATGQGGVSRGDRAHPMRPHPGPGRREAYQARQLLVKEAPGAYVRPPCVQGHCCRGRQPWWVASSSTVPGDRGHREWPGQVLEPRDRGSQGVGPGEPAWGAEAAVHTVVLAELGALGVRAGVGAGRAALLVPHAGGADLGCRGRQRSGPRKLPTHGANRPLHFQPLVCYTQAWGTPHLGRPGPAWPGQRLSSG</sequence>
<dbReference type="HOGENOM" id="CLU_857809_0_0_1"/>
<evidence type="ECO:0000256" key="1">
    <source>
        <dbReference type="SAM" id="MobiDB-lite"/>
    </source>
</evidence>
<feature type="compositionally biased region" description="Gly residues" evidence="1">
    <location>
        <begin position="87"/>
        <end position="100"/>
    </location>
</feature>
<dbReference type="InParanoid" id="M3Y5R1"/>
<feature type="compositionally biased region" description="Basic and acidic residues" evidence="1">
    <location>
        <begin position="202"/>
        <end position="219"/>
    </location>
</feature>
<feature type="compositionally biased region" description="Basic and acidic residues" evidence="1">
    <location>
        <begin position="45"/>
        <end position="56"/>
    </location>
</feature>
<organism evidence="2">
    <name type="scientific">Mustela putorius furo</name>
    <name type="common">European domestic ferret</name>
    <name type="synonym">Mustela furo</name>
    <dbReference type="NCBI Taxonomy" id="9669"/>
    <lineage>
        <taxon>Eukaryota</taxon>
        <taxon>Metazoa</taxon>
        <taxon>Chordata</taxon>
        <taxon>Craniata</taxon>
        <taxon>Vertebrata</taxon>
        <taxon>Euteleostomi</taxon>
        <taxon>Mammalia</taxon>
        <taxon>Eutheria</taxon>
        <taxon>Laurasiatheria</taxon>
        <taxon>Carnivora</taxon>
        <taxon>Caniformia</taxon>
        <taxon>Musteloidea</taxon>
        <taxon>Mustelidae</taxon>
        <taxon>Mustelinae</taxon>
        <taxon>Mustela</taxon>
    </lineage>
</organism>
<feature type="region of interest" description="Disordered" evidence="1">
    <location>
        <begin position="196"/>
        <end position="225"/>
    </location>
</feature>
<accession>M3Y5R1</accession>
<dbReference type="Ensembl" id="ENSMPUT00000006775.1">
    <property type="protein sequence ID" value="ENSMPUP00000006662.1"/>
    <property type="gene ID" value="ENSMPUG00000006716.1"/>
</dbReference>
<dbReference type="OMA" id="KDGWFGY"/>
<name>M3Y5R1_MUSPF</name>
<feature type="compositionally biased region" description="Gly residues" evidence="1">
    <location>
        <begin position="1"/>
        <end position="21"/>
    </location>
</feature>